<dbReference type="PROSITE" id="PS51257">
    <property type="entry name" value="PROKAR_LIPOPROTEIN"/>
    <property type="match status" value="1"/>
</dbReference>
<dbReference type="GO" id="GO:0016485">
    <property type="term" value="P:protein processing"/>
    <property type="evidence" value="ECO:0007669"/>
    <property type="project" value="TreeGrafter"/>
</dbReference>
<evidence type="ECO:0000256" key="5">
    <source>
        <dbReference type="ARBA" id="ARBA00022801"/>
    </source>
</evidence>
<reference evidence="11 12" key="2">
    <citation type="submission" date="2020-04" db="EMBL/GenBank/DDBJ databases">
        <title>Complete genome sequence of Alteromonas pelagimontana 5.12T.</title>
        <authorList>
            <person name="Sinha R.K."/>
            <person name="Krishnan K.P."/>
            <person name="Kurian J.P."/>
        </authorList>
    </citation>
    <scope>NUCLEOTIDE SEQUENCE [LARGE SCALE GENOMIC DNA]</scope>
    <source>
        <strain evidence="11 12">5.12</strain>
    </source>
</reference>
<evidence type="ECO:0000259" key="10">
    <source>
        <dbReference type="Pfam" id="PF05649"/>
    </source>
</evidence>
<dbReference type="EMBL" id="CP052766">
    <property type="protein sequence ID" value="QJR81408.1"/>
    <property type="molecule type" value="Genomic_DNA"/>
</dbReference>
<keyword evidence="5" id="KW-0378">Hydrolase</keyword>
<organism evidence="11 12">
    <name type="scientific">Alteromonas pelagimontana</name>
    <dbReference type="NCBI Taxonomy" id="1858656"/>
    <lineage>
        <taxon>Bacteria</taxon>
        <taxon>Pseudomonadati</taxon>
        <taxon>Pseudomonadota</taxon>
        <taxon>Gammaproteobacteria</taxon>
        <taxon>Alteromonadales</taxon>
        <taxon>Alteromonadaceae</taxon>
        <taxon>Alteromonas/Salinimonas group</taxon>
        <taxon>Alteromonas</taxon>
    </lineage>
</organism>
<name>A0A6M4MEW4_9ALTE</name>
<dbReference type="RefSeq" id="WP_075607300.1">
    <property type="nucleotide sequence ID" value="NZ_CP052766.1"/>
</dbReference>
<keyword evidence="6" id="KW-0862">Zinc</keyword>
<dbReference type="Proteomes" id="UP000219285">
    <property type="component" value="Chromosome"/>
</dbReference>
<proteinExistence type="inferred from homology"/>
<dbReference type="PROSITE" id="PS51885">
    <property type="entry name" value="NEPRILYSIN"/>
    <property type="match status" value="1"/>
</dbReference>
<dbReference type="KEGG" id="apel:CA267_011785"/>
<evidence type="ECO:0000256" key="2">
    <source>
        <dbReference type="ARBA" id="ARBA00007357"/>
    </source>
</evidence>
<comment type="cofactor">
    <cofactor evidence="1">
        <name>Zn(2+)</name>
        <dbReference type="ChEBI" id="CHEBI:29105"/>
    </cofactor>
</comment>
<feature type="chain" id="PRO_5028860088" evidence="8">
    <location>
        <begin position="23"/>
        <end position="690"/>
    </location>
</feature>
<feature type="signal peptide" evidence="8">
    <location>
        <begin position="1"/>
        <end position="22"/>
    </location>
</feature>
<evidence type="ECO:0000256" key="1">
    <source>
        <dbReference type="ARBA" id="ARBA00001947"/>
    </source>
</evidence>
<evidence type="ECO:0000256" key="4">
    <source>
        <dbReference type="ARBA" id="ARBA00022723"/>
    </source>
</evidence>
<keyword evidence="3" id="KW-0645">Protease</keyword>
<keyword evidence="4" id="KW-0479">Metal-binding</keyword>
<dbReference type="AlphaFoldDB" id="A0A6M4MEW4"/>
<dbReference type="CDD" id="cd08662">
    <property type="entry name" value="M13"/>
    <property type="match status" value="1"/>
</dbReference>
<dbReference type="Gene3D" id="3.40.390.10">
    <property type="entry name" value="Collagenase (Catalytic Domain)"/>
    <property type="match status" value="1"/>
</dbReference>
<evidence type="ECO:0000256" key="6">
    <source>
        <dbReference type="ARBA" id="ARBA00022833"/>
    </source>
</evidence>
<dbReference type="SUPFAM" id="SSF55486">
    <property type="entry name" value="Metalloproteases ('zincins'), catalytic domain"/>
    <property type="match status" value="1"/>
</dbReference>
<evidence type="ECO:0000256" key="3">
    <source>
        <dbReference type="ARBA" id="ARBA00022670"/>
    </source>
</evidence>
<comment type="similarity">
    <text evidence="2">Belongs to the peptidase M13 family.</text>
</comment>
<dbReference type="InterPro" id="IPR008753">
    <property type="entry name" value="Peptidase_M13_N"/>
</dbReference>
<evidence type="ECO:0000259" key="9">
    <source>
        <dbReference type="Pfam" id="PF01431"/>
    </source>
</evidence>
<dbReference type="Pfam" id="PF01431">
    <property type="entry name" value="Peptidase_M13"/>
    <property type="match status" value="1"/>
</dbReference>
<dbReference type="GO" id="GO:0005886">
    <property type="term" value="C:plasma membrane"/>
    <property type="evidence" value="ECO:0007669"/>
    <property type="project" value="TreeGrafter"/>
</dbReference>
<dbReference type="InterPro" id="IPR042089">
    <property type="entry name" value="Peptidase_M13_dom_2"/>
</dbReference>
<keyword evidence="7" id="KW-0482">Metalloprotease</keyword>
<reference evidence="12" key="1">
    <citation type="submission" date="2014-12" db="EMBL/GenBank/DDBJ databases">
        <title>Complete genome sequence of a multi-drug resistant Klebsiella pneumoniae.</title>
        <authorList>
            <person name="Hua X."/>
            <person name="Chen Q."/>
            <person name="Li X."/>
            <person name="Feng Y."/>
            <person name="Ruan Z."/>
            <person name="Yu Y."/>
        </authorList>
    </citation>
    <scope>NUCLEOTIDE SEQUENCE [LARGE SCALE GENOMIC DNA]</scope>
    <source>
        <strain evidence="12">5.12</strain>
    </source>
</reference>
<dbReference type="InterPro" id="IPR024079">
    <property type="entry name" value="MetalloPept_cat_dom_sf"/>
</dbReference>
<evidence type="ECO:0000313" key="11">
    <source>
        <dbReference type="EMBL" id="QJR81408.1"/>
    </source>
</evidence>
<dbReference type="PANTHER" id="PTHR11733">
    <property type="entry name" value="ZINC METALLOPROTEASE FAMILY M13 NEPRILYSIN-RELATED"/>
    <property type="match status" value="1"/>
</dbReference>
<dbReference type="PRINTS" id="PR00786">
    <property type="entry name" value="NEPRILYSIN"/>
</dbReference>
<dbReference type="GO" id="GO:0004222">
    <property type="term" value="F:metalloendopeptidase activity"/>
    <property type="evidence" value="ECO:0007669"/>
    <property type="project" value="InterPro"/>
</dbReference>
<keyword evidence="12" id="KW-1185">Reference proteome</keyword>
<feature type="domain" description="Peptidase M13 C-terminal" evidence="9">
    <location>
        <begin position="486"/>
        <end position="687"/>
    </location>
</feature>
<feature type="domain" description="Peptidase M13 N-terminal" evidence="10">
    <location>
        <begin position="57"/>
        <end position="434"/>
    </location>
</feature>
<dbReference type="InterPro" id="IPR018497">
    <property type="entry name" value="Peptidase_M13_C"/>
</dbReference>
<evidence type="ECO:0000256" key="8">
    <source>
        <dbReference type="SAM" id="SignalP"/>
    </source>
</evidence>
<keyword evidence="8" id="KW-0732">Signal</keyword>
<evidence type="ECO:0000313" key="12">
    <source>
        <dbReference type="Proteomes" id="UP000219285"/>
    </source>
</evidence>
<dbReference type="InterPro" id="IPR000718">
    <property type="entry name" value="Peptidase_M13"/>
</dbReference>
<dbReference type="OrthoDB" id="9775677at2"/>
<dbReference type="PANTHER" id="PTHR11733:SF167">
    <property type="entry name" value="FI17812P1-RELATED"/>
    <property type="match status" value="1"/>
</dbReference>
<dbReference type="GO" id="GO:0046872">
    <property type="term" value="F:metal ion binding"/>
    <property type="evidence" value="ECO:0007669"/>
    <property type="project" value="UniProtKB-KW"/>
</dbReference>
<evidence type="ECO:0000256" key="7">
    <source>
        <dbReference type="ARBA" id="ARBA00023049"/>
    </source>
</evidence>
<dbReference type="Gene3D" id="1.10.1380.10">
    <property type="entry name" value="Neutral endopeptidase , domain2"/>
    <property type="match status" value="1"/>
</dbReference>
<gene>
    <name evidence="11" type="ORF">CA267_011785</name>
</gene>
<dbReference type="Pfam" id="PF05649">
    <property type="entry name" value="Peptidase_M13_N"/>
    <property type="match status" value="1"/>
</dbReference>
<protein>
    <submittedName>
        <fullName evidence="11">M13 family peptidase</fullName>
    </submittedName>
</protein>
<sequence length="690" mass="78213">MQKSLLSISVILALTACSPQTAENTQSESQTSAITQQQQKQLKSGIIKENMDLSVRPGDDFFRYVNGGWMDKIEIPADKSSYGGFVILNDEAQADVMAIVKSSAEGDFKDGSDEQKVGDFYQSYMDTEKRDALGIAPLKSELAMIDAIADYSELASYFAYANRYGFGSPIQIGQYADFKSPETYMIFAWQSGLGLPDKEYYFKDGKTSQEIRDAYLKHIEKMFTLAGFEKPQESANTLMTLETDIAKLHMKKEDTRDWASNYNNVPLDELDTIMPDFDWSAFMAQAELTDLDGLVLMQTDYLKQLDGLITEMPLEKWKLFLKWNLLNATATRLTSELDEANFEFYSKVLQGVKEQKPQWRRAVSLLNDHVGEIIGKVYVKKHFPPEAKARMLEMVNNLLLAYKDSIEDLDWMTDETRAQALDKLSKFTVKIGYPDEWKDYTAMTVDDDDLFGNMKRSADVAYEEMLKKQGGPVWDHEWGMTPQTVNAYYSPAHNEIVFPAAILQPPFFDMEAEDAVNYGGIGAVIGHEIGHGFDDSGATFDGDGMLRNWWTEADKKEFEARTGKLVKQYDEFEALPELFVNGEYTLGENIGDLGGISIALKAYHMSLEGKDSPVMDGFTGDQRVFIGFGQVWANKYRDESLRTLVQTNPHSPSHFRANGAVRNVPEFYQAFEVKPEDKLYLPPEDRVKIW</sequence>
<accession>A0A6M4MEW4</accession>